<evidence type="ECO:0000313" key="1">
    <source>
        <dbReference type="EMBL" id="CAK5067890.1"/>
    </source>
</evidence>
<dbReference type="Proteomes" id="UP001497535">
    <property type="component" value="Unassembled WGS sequence"/>
</dbReference>
<organism evidence="1 2">
    <name type="scientific">Meloidogyne enterolobii</name>
    <name type="common">Root-knot nematode worm</name>
    <name type="synonym">Meloidogyne mayaguensis</name>
    <dbReference type="NCBI Taxonomy" id="390850"/>
    <lineage>
        <taxon>Eukaryota</taxon>
        <taxon>Metazoa</taxon>
        <taxon>Ecdysozoa</taxon>
        <taxon>Nematoda</taxon>
        <taxon>Chromadorea</taxon>
        <taxon>Rhabditida</taxon>
        <taxon>Tylenchina</taxon>
        <taxon>Tylenchomorpha</taxon>
        <taxon>Tylenchoidea</taxon>
        <taxon>Meloidogynidae</taxon>
        <taxon>Meloidogyninae</taxon>
        <taxon>Meloidogyne</taxon>
    </lineage>
</organism>
<comment type="caution">
    <text evidence="1">The sequence shown here is derived from an EMBL/GenBank/DDBJ whole genome shotgun (WGS) entry which is preliminary data.</text>
</comment>
<proteinExistence type="predicted"/>
<name>A0ACB0YY75_MELEN</name>
<sequence length="93" mass="10770">MNYLLLNFIPHIILSSFYRIRIFKKGAIPMFGPDMNLNDEQIDANSIDILYVSQTGCEATLDIELNGKRLNERFDCVSVMIDKYLVNRVLQIL</sequence>
<gene>
    <name evidence="1" type="ORF">MENTE1834_LOCUS17965</name>
</gene>
<evidence type="ECO:0000313" key="2">
    <source>
        <dbReference type="Proteomes" id="UP001497535"/>
    </source>
</evidence>
<accession>A0ACB0YY75</accession>
<dbReference type="EMBL" id="CAVMJV010000020">
    <property type="protein sequence ID" value="CAK5067890.1"/>
    <property type="molecule type" value="Genomic_DNA"/>
</dbReference>
<reference evidence="1" key="1">
    <citation type="submission" date="2023-11" db="EMBL/GenBank/DDBJ databases">
        <authorList>
            <person name="Poullet M."/>
        </authorList>
    </citation>
    <scope>NUCLEOTIDE SEQUENCE</scope>
    <source>
        <strain evidence="1">E1834</strain>
    </source>
</reference>
<keyword evidence="2" id="KW-1185">Reference proteome</keyword>
<protein>
    <submittedName>
        <fullName evidence="1">Uncharacterized protein</fullName>
    </submittedName>
</protein>